<accession>A0ABT2DI62</accession>
<dbReference type="InterPro" id="IPR051531">
    <property type="entry name" value="N-acetyltransferase"/>
</dbReference>
<evidence type="ECO:0000313" key="2">
    <source>
        <dbReference type="EMBL" id="MCS0810153.1"/>
    </source>
</evidence>
<comment type="caution">
    <text evidence="2">The sequence shown here is derived from an EMBL/GenBank/DDBJ whole genome shotgun (WGS) entry which is preliminary data.</text>
</comment>
<dbReference type="PROSITE" id="PS51186">
    <property type="entry name" value="GNAT"/>
    <property type="match status" value="1"/>
</dbReference>
<dbReference type="EMBL" id="JANUHB010000005">
    <property type="protein sequence ID" value="MCS0810153.1"/>
    <property type="molecule type" value="Genomic_DNA"/>
</dbReference>
<dbReference type="InterPro" id="IPR016181">
    <property type="entry name" value="Acyl_CoA_acyltransferase"/>
</dbReference>
<proteinExistence type="predicted"/>
<reference evidence="2 3" key="1">
    <citation type="submission" date="2022-08" db="EMBL/GenBank/DDBJ databases">
        <title>Reclassification of Massilia species as members of the genera Telluria, Duganella, Pseudoduganella, Mokoshia gen. nov. and Zemynaea gen. nov. using orthogonal and non-orthogonal genome-based approaches.</title>
        <authorList>
            <person name="Bowman J.P."/>
        </authorList>
    </citation>
    <scope>NUCLEOTIDE SEQUENCE [LARGE SCALE GENOMIC DNA]</scope>
    <source>
        <strain evidence="2 3">JCM 31605</strain>
    </source>
</reference>
<keyword evidence="3" id="KW-1185">Reference proteome</keyword>
<dbReference type="SUPFAM" id="SSF55729">
    <property type="entry name" value="Acyl-CoA N-acyltransferases (Nat)"/>
    <property type="match status" value="1"/>
</dbReference>
<evidence type="ECO:0000313" key="3">
    <source>
        <dbReference type="Proteomes" id="UP001206126"/>
    </source>
</evidence>
<dbReference type="Pfam" id="PF13302">
    <property type="entry name" value="Acetyltransf_3"/>
    <property type="match status" value="1"/>
</dbReference>
<sequence length="189" mass="21422">MPNLTPTVLSTARLRLRWMTEADAPAHFAVFSDPEVTRFWSSGPWTDMQQAVDAIGRELAAYRDGSAVRFAVELANQPGLIGTVSLHRFVDQSRRCEIGYAFGREHWNRGYAAEAVRAVLDYGFRVLDLNRVEADIDPRNLASARVLERLGFRKEGFLPERWIVQGEPADTLLYGLLRRYWDALPLVAS</sequence>
<dbReference type="Proteomes" id="UP001206126">
    <property type="component" value="Unassembled WGS sequence"/>
</dbReference>
<dbReference type="PANTHER" id="PTHR43792">
    <property type="entry name" value="GNAT FAMILY, PUTATIVE (AFU_ORTHOLOGUE AFUA_3G00765)-RELATED-RELATED"/>
    <property type="match status" value="1"/>
</dbReference>
<evidence type="ECO:0000259" key="1">
    <source>
        <dbReference type="PROSITE" id="PS51186"/>
    </source>
</evidence>
<dbReference type="RefSeq" id="WP_258823977.1">
    <property type="nucleotide sequence ID" value="NZ_JANUHB010000005.1"/>
</dbReference>
<organism evidence="2 3">
    <name type="scientific">Massilia agilis</name>
    <dbReference type="NCBI Taxonomy" id="1811226"/>
    <lineage>
        <taxon>Bacteria</taxon>
        <taxon>Pseudomonadati</taxon>
        <taxon>Pseudomonadota</taxon>
        <taxon>Betaproteobacteria</taxon>
        <taxon>Burkholderiales</taxon>
        <taxon>Oxalobacteraceae</taxon>
        <taxon>Telluria group</taxon>
        <taxon>Massilia</taxon>
    </lineage>
</organism>
<gene>
    <name evidence="2" type="ORF">NX774_19705</name>
</gene>
<protein>
    <submittedName>
        <fullName evidence="2">GNAT family N-acetyltransferase</fullName>
    </submittedName>
</protein>
<feature type="domain" description="N-acetyltransferase" evidence="1">
    <location>
        <begin position="14"/>
        <end position="179"/>
    </location>
</feature>
<dbReference type="PANTHER" id="PTHR43792:SF9">
    <property type="entry name" value="RIBOSOMAL-PROTEIN-ALANINE ACETYLTRANSFERASE"/>
    <property type="match status" value="1"/>
</dbReference>
<name>A0ABT2DI62_9BURK</name>
<dbReference type="InterPro" id="IPR000182">
    <property type="entry name" value="GNAT_dom"/>
</dbReference>
<dbReference type="Gene3D" id="3.40.630.30">
    <property type="match status" value="1"/>
</dbReference>